<accession>A7J8H7</accession>
<gene>
    <name evidence="1" type="primary">n823L</name>
    <name evidence="1" type="ORF">FR483_n823L</name>
</gene>
<dbReference type="EMBL" id="DQ890022">
    <property type="protein sequence ID" value="ABT16108.1"/>
    <property type="molecule type" value="Genomic_DNA"/>
</dbReference>
<evidence type="ECO:0000313" key="1">
    <source>
        <dbReference type="EMBL" id="ABT16108.1"/>
    </source>
</evidence>
<dbReference type="OrthoDB" id="40317at10239"/>
<dbReference type="Proteomes" id="UP000204095">
    <property type="component" value="Segment"/>
</dbReference>
<organismHost>
    <name type="scientific">Paramecium bursaria</name>
    <dbReference type="NCBI Taxonomy" id="74790"/>
</organismHost>
<reference evidence="1 2" key="1">
    <citation type="journal article" date="2007" name="Virology">
        <title>Sequence and annotation of the 314-kb MT325 and the 321-kb FR483 viruses that infect Chlorella Pbi.</title>
        <authorList>
            <person name="Fitzgerald L.A."/>
            <person name="Graves M.V."/>
            <person name="Li X."/>
            <person name="Feldblyum T."/>
            <person name="Hartigan J."/>
            <person name="Van Etten J.L."/>
        </authorList>
    </citation>
    <scope>NUCLEOTIDE SEQUENCE [LARGE SCALE GENOMIC DNA]</scope>
    <source>
        <strain evidence="1 2">FR483</strain>
    </source>
</reference>
<sequence length="101" mass="11352">MGLYFRALATCSWKNLPFSRPRLPAGVVMYVCCVANARPSCSGFPLNMNGFGFVLVSLKDHILELVPRPHINLTVNLSRFPPDGMREFPEFPAINNRGFPR</sequence>
<dbReference type="RefSeq" id="YP_001426455.1">
    <property type="nucleotide sequence ID" value="NC_008603.1"/>
</dbReference>
<evidence type="ECO:0000313" key="2">
    <source>
        <dbReference type="Proteomes" id="UP000204095"/>
    </source>
</evidence>
<dbReference type="KEGG" id="vg:5470114"/>
<name>A7J8H7_PBCVF</name>
<organism evidence="1 2">
    <name type="scientific">Paramecium bursaria Chlorella virus FR483</name>
    <name type="common">PBCV-FR483</name>
    <dbReference type="NCBI Taxonomy" id="399781"/>
    <lineage>
        <taxon>Viruses</taxon>
        <taxon>Varidnaviria</taxon>
        <taxon>Bamfordvirae</taxon>
        <taxon>Nucleocytoviricota</taxon>
        <taxon>Megaviricetes</taxon>
        <taxon>Algavirales</taxon>
        <taxon>Phycodnaviridae</taxon>
        <taxon>Chlorovirus</taxon>
        <taxon>Chlorovirus conductrix</taxon>
        <taxon>Paramecium bursaria Chlorella virus A1</taxon>
    </lineage>
</organism>
<proteinExistence type="predicted"/>
<dbReference type="GeneID" id="5470114"/>
<protein>
    <submittedName>
        <fullName evidence="1">Uncharacterized protein n823L</fullName>
    </submittedName>
</protein>